<name>A0A8X6X3N6_9ARAC</name>
<dbReference type="AlphaFoldDB" id="A0A8X6X3N6"/>
<organism evidence="1 2">
    <name type="scientific">Trichonephila inaurata madagascariensis</name>
    <dbReference type="NCBI Taxonomy" id="2747483"/>
    <lineage>
        <taxon>Eukaryota</taxon>
        <taxon>Metazoa</taxon>
        <taxon>Ecdysozoa</taxon>
        <taxon>Arthropoda</taxon>
        <taxon>Chelicerata</taxon>
        <taxon>Arachnida</taxon>
        <taxon>Araneae</taxon>
        <taxon>Araneomorphae</taxon>
        <taxon>Entelegynae</taxon>
        <taxon>Araneoidea</taxon>
        <taxon>Nephilidae</taxon>
        <taxon>Trichonephila</taxon>
        <taxon>Trichonephila inaurata</taxon>
    </lineage>
</organism>
<evidence type="ECO:0000313" key="1">
    <source>
        <dbReference type="EMBL" id="GFY45456.1"/>
    </source>
</evidence>
<protein>
    <submittedName>
        <fullName evidence="1">Uncharacterized protein</fullName>
    </submittedName>
</protein>
<keyword evidence="2" id="KW-1185">Reference proteome</keyword>
<dbReference type="Proteomes" id="UP000886998">
    <property type="component" value="Unassembled WGS sequence"/>
</dbReference>
<comment type="caution">
    <text evidence="1">The sequence shown here is derived from an EMBL/GenBank/DDBJ whole genome shotgun (WGS) entry which is preliminary data.</text>
</comment>
<reference evidence="1" key="1">
    <citation type="submission" date="2020-08" db="EMBL/GenBank/DDBJ databases">
        <title>Multicomponent nature underlies the extraordinary mechanical properties of spider dragline silk.</title>
        <authorList>
            <person name="Kono N."/>
            <person name="Nakamura H."/>
            <person name="Mori M."/>
            <person name="Yoshida Y."/>
            <person name="Ohtoshi R."/>
            <person name="Malay A.D."/>
            <person name="Moran D.A.P."/>
            <person name="Tomita M."/>
            <person name="Numata K."/>
            <person name="Arakawa K."/>
        </authorList>
    </citation>
    <scope>NUCLEOTIDE SEQUENCE</scope>
</reference>
<accession>A0A8X6X3N6</accession>
<gene>
    <name evidence="1" type="ORF">TNIN_203981</name>
</gene>
<sequence>MLLRTCDTPDETTVKHVQKGYNSQARLFRDALLFVSTPAVDIKPNDFLVLSLHCHVLRNKYHIALRWFSVFIGFHHFFRVVTFSHIDTQYT</sequence>
<proteinExistence type="predicted"/>
<dbReference type="EMBL" id="BMAV01004870">
    <property type="protein sequence ID" value="GFY45456.1"/>
    <property type="molecule type" value="Genomic_DNA"/>
</dbReference>
<evidence type="ECO:0000313" key="2">
    <source>
        <dbReference type="Proteomes" id="UP000886998"/>
    </source>
</evidence>